<keyword evidence="1" id="KW-0812">Transmembrane</keyword>
<keyword evidence="3" id="KW-1185">Reference proteome</keyword>
<keyword evidence="1" id="KW-0472">Membrane</keyword>
<reference evidence="2" key="1">
    <citation type="journal article" date="2022" name="Syst. Appl. Microbiol.">
        <title>Natronocalculus amylovorans gen. nov., sp. nov., and Natranaeroarchaeum aerophilus sp. nov., dominant culturable amylolytic natronoarchaea from hypersaline soda lakes in southwestern Siberia.</title>
        <authorList>
            <person name="Sorokin D.Y."/>
            <person name="Elcheninov A.G."/>
            <person name="Khizhniak T.V."/>
            <person name="Koenen M."/>
            <person name="Bale N.J."/>
            <person name="Damste J.S.S."/>
            <person name="Kublanov I.V."/>
        </authorList>
    </citation>
    <scope>NUCLEOTIDE SEQUENCE</scope>
    <source>
        <strain evidence="2">AArc-St2</strain>
    </source>
</reference>
<feature type="transmembrane region" description="Helical" evidence="1">
    <location>
        <begin position="29"/>
        <end position="48"/>
    </location>
</feature>
<name>A0AAE3K7W9_9EURY</name>
<protein>
    <submittedName>
        <fullName evidence="2">Uncharacterized protein</fullName>
    </submittedName>
</protein>
<reference evidence="2" key="2">
    <citation type="submission" date="2022-02" db="EMBL/GenBank/DDBJ databases">
        <authorList>
            <person name="Elcheninov A.G."/>
            <person name="Sorokin D.Y."/>
            <person name="Kublanov I.V."/>
        </authorList>
    </citation>
    <scope>NUCLEOTIDE SEQUENCE</scope>
    <source>
        <strain evidence="2">AArc-St2</strain>
    </source>
</reference>
<dbReference type="Proteomes" id="UP001203207">
    <property type="component" value="Unassembled WGS sequence"/>
</dbReference>
<gene>
    <name evidence="2" type="ORF">AArcSt2_05685</name>
</gene>
<evidence type="ECO:0000256" key="1">
    <source>
        <dbReference type="SAM" id="Phobius"/>
    </source>
</evidence>
<sequence length="335" mass="36538">MDATSGSTMQERGTSSRIRLWVLMEADRWQLTTVLTGSVALGVVAAGVAVPEMFREVVTEDPLIGELFVGFVTTTITAVTLIVSIGQLVLSQELGAVGDQKERMDASISFQQTVESYLPQAVSPAEPSSFMQVIVIEINTKATALAESLANSTGETDELESYLHTLVSDTDSIATSLSGTEFGTFDMISAALNFAYSSYLHRGRELHATHEPALDDTEAELFEDLLSVLTLFAPAREHFKTLYFQWELINLSRSIMYVALPSLVTGIWIGLFLNPERVTGTLLGVDALVLVIAIAVAIVILPFVLLLSHMFRITTVAKRTLAMGPFILRTRTNET</sequence>
<accession>A0AAE3K7W9</accession>
<comment type="caution">
    <text evidence="2">The sequence shown here is derived from an EMBL/GenBank/DDBJ whole genome shotgun (WGS) entry which is preliminary data.</text>
</comment>
<dbReference type="EMBL" id="JAKRVX010000002">
    <property type="protein sequence ID" value="MCL9816433.1"/>
    <property type="molecule type" value="Genomic_DNA"/>
</dbReference>
<feature type="transmembrane region" description="Helical" evidence="1">
    <location>
        <begin position="68"/>
        <end position="90"/>
    </location>
</feature>
<dbReference type="InterPro" id="IPR058278">
    <property type="entry name" value="DUF7972"/>
</dbReference>
<evidence type="ECO:0000313" key="3">
    <source>
        <dbReference type="Proteomes" id="UP001203207"/>
    </source>
</evidence>
<dbReference type="AlphaFoldDB" id="A0AAE3K7W9"/>
<feature type="transmembrane region" description="Helical" evidence="1">
    <location>
        <begin position="287"/>
        <end position="311"/>
    </location>
</feature>
<organism evidence="2 3">
    <name type="scientific">Natronocalculus amylovorans</name>
    <dbReference type="NCBI Taxonomy" id="2917812"/>
    <lineage>
        <taxon>Archaea</taxon>
        <taxon>Methanobacteriati</taxon>
        <taxon>Methanobacteriota</taxon>
        <taxon>Stenosarchaea group</taxon>
        <taxon>Halobacteria</taxon>
        <taxon>Halobacteriales</taxon>
        <taxon>Haloferacaceae</taxon>
        <taxon>Natronocalculus</taxon>
    </lineage>
</organism>
<feature type="transmembrane region" description="Helical" evidence="1">
    <location>
        <begin position="255"/>
        <end position="275"/>
    </location>
</feature>
<dbReference type="Pfam" id="PF25927">
    <property type="entry name" value="DUF7972"/>
    <property type="match status" value="1"/>
</dbReference>
<dbReference type="RefSeq" id="WP_250583387.1">
    <property type="nucleotide sequence ID" value="NZ_JAKRVX010000002.1"/>
</dbReference>
<evidence type="ECO:0000313" key="2">
    <source>
        <dbReference type="EMBL" id="MCL9816433.1"/>
    </source>
</evidence>
<keyword evidence="1" id="KW-1133">Transmembrane helix</keyword>
<proteinExistence type="predicted"/>